<proteinExistence type="predicted"/>
<dbReference type="SUPFAM" id="SSF53335">
    <property type="entry name" value="S-adenosyl-L-methionine-dependent methyltransferases"/>
    <property type="match status" value="1"/>
</dbReference>
<gene>
    <name evidence="2" type="ORF">DAERI_070149</name>
</gene>
<dbReference type="PANTHER" id="PTHR43861:SF1">
    <property type="entry name" value="TRANS-ACONITATE 2-METHYLTRANSFERASE"/>
    <property type="match status" value="1"/>
</dbReference>
<keyword evidence="3" id="KW-1185">Reference proteome</keyword>
<sequence>MDEPPPNETLTDLNAQTRQMWERKAHFWDDTMGDGNAFQRELIFPALTRLLDLRAGERVLDVGCGNGVVSRHLAALGARVVATDFSDALLERARARTAQDARPVEYVLADATDEDQMRALGEGSFDAAVCVMALQDIADIAPLFRALTRLLTPVGRFVFAVPHPAFNIPQASRLTLEEEDRAGVLTEVRSVRVSGYLRVPPAPSAGMAGEPSPHLFFHRPLHLLLGTAFGAGLVLDGLEEPAFGGEARSARALSWRNFSEVPPVLVGRLRPRSAEH</sequence>
<protein>
    <submittedName>
        <fullName evidence="2">Methyltransferase type 115</fullName>
    </submittedName>
</protein>
<keyword evidence="2" id="KW-0808">Transferase</keyword>
<dbReference type="GO" id="GO:0008757">
    <property type="term" value="F:S-adenosylmethionine-dependent methyltransferase activity"/>
    <property type="evidence" value="ECO:0007669"/>
    <property type="project" value="InterPro"/>
</dbReference>
<feature type="domain" description="Methyltransferase type 11" evidence="1">
    <location>
        <begin position="60"/>
        <end position="159"/>
    </location>
</feature>
<keyword evidence="2" id="KW-0489">Methyltransferase</keyword>
<evidence type="ECO:0000259" key="1">
    <source>
        <dbReference type="Pfam" id="PF08241"/>
    </source>
</evidence>
<dbReference type="InterPro" id="IPR029063">
    <property type="entry name" value="SAM-dependent_MTases_sf"/>
</dbReference>
<dbReference type="GO" id="GO:0032259">
    <property type="term" value="P:methylation"/>
    <property type="evidence" value="ECO:0007669"/>
    <property type="project" value="UniProtKB-KW"/>
</dbReference>
<comment type="caution">
    <text evidence="2">The sequence shown here is derived from an EMBL/GenBank/DDBJ whole genome shotgun (WGS) entry which is preliminary data.</text>
</comment>
<dbReference type="InterPro" id="IPR013216">
    <property type="entry name" value="Methyltransf_11"/>
</dbReference>
<dbReference type="RefSeq" id="WP_165794173.1">
    <property type="nucleotide sequence ID" value="NZ_BFAG01000007.1"/>
</dbReference>
<evidence type="ECO:0000313" key="3">
    <source>
        <dbReference type="Proteomes" id="UP000236569"/>
    </source>
</evidence>
<evidence type="ECO:0000313" key="2">
    <source>
        <dbReference type="EMBL" id="GBF06151.1"/>
    </source>
</evidence>
<name>A0A2I9DMB9_9DEIO</name>
<dbReference type="Proteomes" id="UP000236569">
    <property type="component" value="Unassembled WGS sequence"/>
</dbReference>
<accession>A0A2I9DMB9</accession>
<dbReference type="PANTHER" id="PTHR43861">
    <property type="entry name" value="TRANS-ACONITATE 2-METHYLTRANSFERASE-RELATED"/>
    <property type="match status" value="1"/>
</dbReference>
<dbReference type="EMBL" id="BFAG01000007">
    <property type="protein sequence ID" value="GBF06151.1"/>
    <property type="molecule type" value="Genomic_DNA"/>
</dbReference>
<dbReference type="CDD" id="cd02440">
    <property type="entry name" value="AdoMet_MTases"/>
    <property type="match status" value="1"/>
</dbReference>
<dbReference type="Gene3D" id="3.40.50.150">
    <property type="entry name" value="Vaccinia Virus protein VP39"/>
    <property type="match status" value="1"/>
</dbReference>
<dbReference type="Pfam" id="PF08241">
    <property type="entry name" value="Methyltransf_11"/>
    <property type="match status" value="1"/>
</dbReference>
<reference evidence="3" key="1">
    <citation type="submission" date="2018-01" db="EMBL/GenBank/DDBJ databases">
        <title>Draft Genome Sequence of the Radioresistant Bacterium Deinococcus aerius TR0125, Isolated from the Higher Atmosphere above Japan.</title>
        <authorList>
            <person name="Satoh K."/>
            <person name="Arai H."/>
            <person name="Sanzen T."/>
            <person name="Kawaguchi Y."/>
            <person name="Hayashi H."/>
            <person name="Yokobori S."/>
            <person name="Yamagishi A."/>
            <person name="Oono Y."/>
            <person name="Narumi I."/>
        </authorList>
    </citation>
    <scope>NUCLEOTIDE SEQUENCE [LARGE SCALE GENOMIC DNA]</scope>
    <source>
        <strain evidence="3">TR0125</strain>
    </source>
</reference>
<organism evidence="2 3">
    <name type="scientific">Deinococcus aerius</name>
    <dbReference type="NCBI Taxonomy" id="200253"/>
    <lineage>
        <taxon>Bacteria</taxon>
        <taxon>Thermotogati</taxon>
        <taxon>Deinococcota</taxon>
        <taxon>Deinococci</taxon>
        <taxon>Deinococcales</taxon>
        <taxon>Deinococcaceae</taxon>
        <taxon>Deinococcus</taxon>
    </lineage>
</organism>
<dbReference type="AlphaFoldDB" id="A0A2I9DMB9"/>